<gene>
    <name evidence="1" type="ORF">H6G18_18875</name>
</gene>
<dbReference type="Proteomes" id="UP000607281">
    <property type="component" value="Unassembled WGS sequence"/>
</dbReference>
<dbReference type="EMBL" id="JACJRF010000038">
    <property type="protein sequence ID" value="MBD2346193.1"/>
    <property type="molecule type" value="Genomic_DNA"/>
</dbReference>
<accession>A0ABR8CTI3</accession>
<sequence length="185" mass="21194">MANKISKRLVIDASVARAAGGEESTYPASVHCRDFLKAVLDICHQVVMTQDIKEEWDKHQSKYSLTWRRQMVAKKKFKFIDISINNELWNQIETLAATEKQCQAMIKDLRLVEAALVTDKIVISLDDNTARKFFSEASAKIDELKNIVWVNPDKVEEEQPITWLKDGAVVESDRLLANYQNKRIG</sequence>
<organism evidence="1 2">
    <name type="scientific">Anabaena subtropica FACHB-260</name>
    <dbReference type="NCBI Taxonomy" id="2692884"/>
    <lineage>
        <taxon>Bacteria</taxon>
        <taxon>Bacillati</taxon>
        <taxon>Cyanobacteriota</taxon>
        <taxon>Cyanophyceae</taxon>
        <taxon>Nostocales</taxon>
        <taxon>Nostocaceae</taxon>
        <taxon>Anabaena</taxon>
    </lineage>
</organism>
<comment type="caution">
    <text evidence="1">The sequence shown here is derived from an EMBL/GenBank/DDBJ whole genome shotgun (WGS) entry which is preliminary data.</text>
</comment>
<protein>
    <submittedName>
        <fullName evidence="1">Uncharacterized protein</fullName>
    </submittedName>
</protein>
<keyword evidence="2" id="KW-1185">Reference proteome</keyword>
<evidence type="ECO:0000313" key="1">
    <source>
        <dbReference type="EMBL" id="MBD2346193.1"/>
    </source>
</evidence>
<dbReference type="RefSeq" id="WP_190408618.1">
    <property type="nucleotide sequence ID" value="NZ_JACJRF010000038.1"/>
</dbReference>
<proteinExistence type="predicted"/>
<name>A0ABR8CTI3_9NOST</name>
<reference evidence="1 2" key="1">
    <citation type="journal article" date="2020" name="ISME J.">
        <title>Comparative genomics reveals insights into cyanobacterial evolution and habitat adaptation.</title>
        <authorList>
            <person name="Chen M.Y."/>
            <person name="Teng W.K."/>
            <person name="Zhao L."/>
            <person name="Hu C.X."/>
            <person name="Zhou Y.K."/>
            <person name="Han B.P."/>
            <person name="Song L.R."/>
            <person name="Shu W.S."/>
        </authorList>
    </citation>
    <scope>NUCLEOTIDE SEQUENCE [LARGE SCALE GENOMIC DNA]</scope>
    <source>
        <strain evidence="1 2">FACHB-260</strain>
    </source>
</reference>
<evidence type="ECO:0000313" key="2">
    <source>
        <dbReference type="Proteomes" id="UP000607281"/>
    </source>
</evidence>